<sequence>MASTDSTSGPVYNAADDLIGRNIAAGRAGKAAFDDGRRVLSFSDLDRDTRRLACALAGLGLQRGDRILLLQHDTVDFPVCFLGALRGGFVPVPVNVRATPDDIAYMLSDSGARALICDATLWPAAGPGAAASPVLAHRILAGAAAPGPGTLTLGDLLASGDPDAPSAATQGSDVGFWLYTSGTTGRPKGVMHRHASLIRTADRFAVATLGIGPDDVLFSAPKMFFAYGLGNSLTFPLATGATALLDPEKPDPARIGSLMAQKRPTVFFAVPTLYAMMLAHGALPEKGQHALRFCISAGEALPVALHERVRDRLGVEVLDGLGSTEMLQTFLSNRPGDVRPGTSGKPVAGYRLRLLDELGQPIGEAGRIGMLEVAGPSSAVGYWGDEARTRATFRPPWTRTGDAYRRDADGYYVHCGRIDDMMKVGGIYVSPLEVEAVLATHPGVAEVAVAGWRDADGLEKPKAFIVPRDPATAGPALAEALQALARQRLAPYKYPRWVEFVQTIPRTVTGKVQRYRLRQAQPAQ</sequence>
<dbReference type="Proteomes" id="UP001055804">
    <property type="component" value="Unassembled WGS sequence"/>
</dbReference>
<dbReference type="Pfam" id="PF00501">
    <property type="entry name" value="AMP-binding"/>
    <property type="match status" value="1"/>
</dbReference>
<keyword evidence="1 4" id="KW-0436">Ligase</keyword>
<dbReference type="Gene3D" id="3.40.50.980">
    <property type="match status" value="1"/>
</dbReference>
<evidence type="ECO:0000313" key="4">
    <source>
        <dbReference type="EMBL" id="MCP1334927.1"/>
    </source>
</evidence>
<proteinExistence type="predicted"/>
<evidence type="ECO:0000256" key="1">
    <source>
        <dbReference type="ARBA" id="ARBA00022598"/>
    </source>
</evidence>
<name>A0A9J6PE79_9PROT</name>
<dbReference type="GO" id="GO:0016878">
    <property type="term" value="F:acid-thiol ligase activity"/>
    <property type="evidence" value="ECO:0007669"/>
    <property type="project" value="TreeGrafter"/>
</dbReference>
<comment type="caution">
    <text evidence="4">The sequence shown here is derived from an EMBL/GenBank/DDBJ whole genome shotgun (WGS) entry which is preliminary data.</text>
</comment>
<evidence type="ECO:0000259" key="2">
    <source>
        <dbReference type="Pfam" id="PF00501"/>
    </source>
</evidence>
<dbReference type="Gene3D" id="3.30.300.30">
    <property type="match status" value="1"/>
</dbReference>
<evidence type="ECO:0000313" key="5">
    <source>
        <dbReference type="Proteomes" id="UP001055804"/>
    </source>
</evidence>
<organism evidence="4 5">
    <name type="scientific">Futiania mangrovi</name>
    <dbReference type="NCBI Taxonomy" id="2959716"/>
    <lineage>
        <taxon>Bacteria</taxon>
        <taxon>Pseudomonadati</taxon>
        <taxon>Pseudomonadota</taxon>
        <taxon>Alphaproteobacteria</taxon>
        <taxon>Futianiales</taxon>
        <taxon>Futianiaceae</taxon>
        <taxon>Futiania</taxon>
    </lineage>
</organism>
<dbReference type="RefSeq" id="WP_269330890.1">
    <property type="nucleotide sequence ID" value="NZ_JAMZFT010000001.1"/>
</dbReference>
<dbReference type="PANTHER" id="PTHR43352:SF1">
    <property type="entry name" value="ANTHRANILATE--COA LIGASE"/>
    <property type="match status" value="1"/>
</dbReference>
<accession>A0A9J6PE79</accession>
<dbReference type="GO" id="GO:0044550">
    <property type="term" value="P:secondary metabolite biosynthetic process"/>
    <property type="evidence" value="ECO:0007669"/>
    <property type="project" value="TreeGrafter"/>
</dbReference>
<dbReference type="EMBL" id="JAMZFT010000001">
    <property type="protein sequence ID" value="MCP1334927.1"/>
    <property type="molecule type" value="Genomic_DNA"/>
</dbReference>
<evidence type="ECO:0000259" key="3">
    <source>
        <dbReference type="Pfam" id="PF13193"/>
    </source>
</evidence>
<dbReference type="GO" id="GO:0005524">
    <property type="term" value="F:ATP binding"/>
    <property type="evidence" value="ECO:0007669"/>
    <property type="project" value="InterPro"/>
</dbReference>
<gene>
    <name evidence="4" type="ORF">NJQ99_00725</name>
</gene>
<dbReference type="NCBIfam" id="TIGR02262">
    <property type="entry name" value="benz_CoA_lig"/>
    <property type="match status" value="1"/>
</dbReference>
<feature type="domain" description="AMP-binding enzyme C-terminal" evidence="3">
    <location>
        <begin position="433"/>
        <end position="511"/>
    </location>
</feature>
<dbReference type="SUPFAM" id="SSF56801">
    <property type="entry name" value="Acetyl-CoA synthetase-like"/>
    <property type="match status" value="1"/>
</dbReference>
<dbReference type="InterPro" id="IPR045851">
    <property type="entry name" value="AMP-bd_C_sf"/>
</dbReference>
<dbReference type="InterPro" id="IPR000873">
    <property type="entry name" value="AMP-dep_synth/lig_dom"/>
</dbReference>
<dbReference type="AlphaFoldDB" id="A0A9J6PE79"/>
<dbReference type="Gene3D" id="2.30.38.10">
    <property type="entry name" value="Luciferase, Domain 3"/>
    <property type="match status" value="1"/>
</dbReference>
<keyword evidence="5" id="KW-1185">Reference proteome</keyword>
<reference evidence="4" key="1">
    <citation type="submission" date="2022-06" db="EMBL/GenBank/DDBJ databases">
        <title>Isolation and Genomics of Futiania mangrovii gen. nov., sp. nov., a Rare and Metabolically-versatile member in the Class Alphaproteobacteria.</title>
        <authorList>
            <person name="Liu L."/>
            <person name="Huang W.-C."/>
            <person name="Pan J."/>
            <person name="Li J."/>
            <person name="Huang Y."/>
            <person name="Du H."/>
            <person name="Liu Y."/>
            <person name="Li M."/>
        </authorList>
    </citation>
    <scope>NUCLEOTIDE SEQUENCE</scope>
    <source>
        <strain evidence="4">FT118</strain>
    </source>
</reference>
<dbReference type="InterPro" id="IPR011957">
    <property type="entry name" value="Benz_CoA_lig"/>
</dbReference>
<dbReference type="Gene3D" id="3.40.50.12820">
    <property type="match status" value="1"/>
</dbReference>
<protein>
    <submittedName>
        <fullName evidence="4">Benzoate-CoA ligase family protein</fullName>
    </submittedName>
</protein>
<dbReference type="InterPro" id="IPR025110">
    <property type="entry name" value="AMP-bd_C"/>
</dbReference>
<dbReference type="GO" id="GO:0016405">
    <property type="term" value="F:CoA-ligase activity"/>
    <property type="evidence" value="ECO:0007669"/>
    <property type="project" value="InterPro"/>
</dbReference>
<dbReference type="Pfam" id="PF13193">
    <property type="entry name" value="AMP-binding_C"/>
    <property type="match status" value="1"/>
</dbReference>
<feature type="domain" description="AMP-dependent synthetase/ligase" evidence="2">
    <location>
        <begin position="24"/>
        <end position="383"/>
    </location>
</feature>
<dbReference type="PANTHER" id="PTHR43352">
    <property type="entry name" value="ACETYL-COA SYNTHETASE"/>
    <property type="match status" value="1"/>
</dbReference>